<evidence type="ECO:0000256" key="2">
    <source>
        <dbReference type="PROSITE-ProRule" id="PRU00626"/>
    </source>
</evidence>
<name>A0A1G8XLG6_9EURY</name>
<dbReference type="PANTHER" id="PTHR40065">
    <property type="entry name" value="RNA-BINDING PROTEIN YHBY"/>
    <property type="match status" value="1"/>
</dbReference>
<dbReference type="EMBL" id="FNFE01000002">
    <property type="protein sequence ID" value="SDJ91429.1"/>
    <property type="molecule type" value="Genomic_DNA"/>
</dbReference>
<dbReference type="GO" id="GO:0003723">
    <property type="term" value="F:RNA binding"/>
    <property type="evidence" value="ECO:0007669"/>
    <property type="project" value="UniProtKB-UniRule"/>
</dbReference>
<dbReference type="AlphaFoldDB" id="A0A1G8XLG6"/>
<accession>A0A1G8XLG6</accession>
<protein>
    <submittedName>
        <fullName evidence="4">RNA-binding protein</fullName>
    </submittedName>
</protein>
<dbReference type="Gene3D" id="3.30.110.60">
    <property type="entry name" value="YhbY-like"/>
    <property type="match status" value="1"/>
</dbReference>
<dbReference type="InterPro" id="IPR035920">
    <property type="entry name" value="YhbY-like_sf"/>
</dbReference>
<evidence type="ECO:0000313" key="5">
    <source>
        <dbReference type="Proteomes" id="UP000198882"/>
    </source>
</evidence>
<evidence type="ECO:0000313" key="4">
    <source>
        <dbReference type="EMBL" id="SDJ91429.1"/>
    </source>
</evidence>
<keyword evidence="5" id="KW-1185">Reference proteome</keyword>
<evidence type="ECO:0000259" key="3">
    <source>
        <dbReference type="PROSITE" id="PS51295"/>
    </source>
</evidence>
<dbReference type="SUPFAM" id="SSF75471">
    <property type="entry name" value="YhbY-like"/>
    <property type="match status" value="1"/>
</dbReference>
<dbReference type="OrthoDB" id="30785at2157"/>
<keyword evidence="1 2" id="KW-0694">RNA-binding</keyword>
<dbReference type="Proteomes" id="UP000198882">
    <property type="component" value="Unassembled WGS sequence"/>
</dbReference>
<reference evidence="5" key="1">
    <citation type="submission" date="2016-10" db="EMBL/GenBank/DDBJ databases">
        <authorList>
            <person name="Varghese N."/>
            <person name="Submissions S."/>
        </authorList>
    </citation>
    <scope>NUCLEOTIDE SEQUENCE [LARGE SCALE GENOMIC DNA]</scope>
    <source>
        <strain evidence="5">B4,CECT 8067,JCM 17497</strain>
    </source>
</reference>
<dbReference type="SMART" id="SM01103">
    <property type="entry name" value="CRS1_YhbY"/>
    <property type="match status" value="1"/>
</dbReference>
<sequence>MDKQTLKQEAHDLDVTVWVGKSGLESVVDELDDQLSNENLVKIKFLRAARAGSSTEEKAADLADRVNAELIDTRGHTAVVHR</sequence>
<dbReference type="STRING" id="1095776.SAMN04515672_1811"/>
<gene>
    <name evidence="4" type="ORF">SAMN04515672_1811</name>
</gene>
<dbReference type="InterPro" id="IPR001890">
    <property type="entry name" value="RNA-binding_CRM"/>
</dbReference>
<feature type="domain" description="CRM" evidence="3">
    <location>
        <begin position="1"/>
        <end position="82"/>
    </location>
</feature>
<proteinExistence type="predicted"/>
<evidence type="ECO:0000256" key="1">
    <source>
        <dbReference type="ARBA" id="ARBA00022884"/>
    </source>
</evidence>
<dbReference type="PROSITE" id="PS51295">
    <property type="entry name" value="CRM"/>
    <property type="match status" value="1"/>
</dbReference>
<dbReference type="RefSeq" id="WP_090304702.1">
    <property type="nucleotide sequence ID" value="NZ_FNFE01000002.1"/>
</dbReference>
<dbReference type="InterPro" id="IPR051925">
    <property type="entry name" value="RNA-binding_domain"/>
</dbReference>
<dbReference type="Pfam" id="PF01985">
    <property type="entry name" value="CRS1_YhbY"/>
    <property type="match status" value="1"/>
</dbReference>
<dbReference type="PANTHER" id="PTHR40065:SF3">
    <property type="entry name" value="RNA-BINDING PROTEIN YHBY"/>
    <property type="match status" value="1"/>
</dbReference>
<organism evidence="4 5">
    <name type="scientific">Natronorubrum texcoconense</name>
    <dbReference type="NCBI Taxonomy" id="1095776"/>
    <lineage>
        <taxon>Archaea</taxon>
        <taxon>Methanobacteriati</taxon>
        <taxon>Methanobacteriota</taxon>
        <taxon>Stenosarchaea group</taxon>
        <taxon>Halobacteria</taxon>
        <taxon>Halobacteriales</taxon>
        <taxon>Natrialbaceae</taxon>
        <taxon>Natronorubrum</taxon>
    </lineage>
</organism>